<dbReference type="CDD" id="cd04248">
    <property type="entry name" value="AAK_AK-Ectoine"/>
    <property type="match status" value="1"/>
</dbReference>
<dbReference type="STRING" id="311180.SAMN04488050_105243"/>
<evidence type="ECO:0000256" key="6">
    <source>
        <dbReference type="ARBA" id="ARBA00022840"/>
    </source>
</evidence>
<dbReference type="InterPro" id="IPR001048">
    <property type="entry name" value="Asp/Glu/Uridylate_kinase"/>
</dbReference>
<dbReference type="RefSeq" id="WP_092424528.1">
    <property type="nucleotide sequence ID" value="NZ_FNCL01000005.1"/>
</dbReference>
<dbReference type="EC" id="2.7.2.4" evidence="2"/>
<evidence type="ECO:0000256" key="5">
    <source>
        <dbReference type="ARBA" id="ARBA00022777"/>
    </source>
</evidence>
<dbReference type="GO" id="GO:0009090">
    <property type="term" value="P:homoserine biosynthetic process"/>
    <property type="evidence" value="ECO:0007669"/>
    <property type="project" value="TreeGrafter"/>
</dbReference>
<dbReference type="GO" id="GO:0004072">
    <property type="term" value="F:aspartate kinase activity"/>
    <property type="evidence" value="ECO:0007669"/>
    <property type="project" value="UniProtKB-EC"/>
</dbReference>
<evidence type="ECO:0000256" key="4">
    <source>
        <dbReference type="ARBA" id="ARBA00022741"/>
    </source>
</evidence>
<keyword evidence="5 9" id="KW-0418">Kinase</keyword>
<keyword evidence="4" id="KW-0547">Nucleotide-binding</keyword>
<dbReference type="InterPro" id="IPR036393">
    <property type="entry name" value="AceGlu_kinase-like_sf"/>
</dbReference>
<comment type="catalytic activity">
    <reaction evidence="7">
        <text>L-aspartate + ATP = 4-phospho-L-aspartate + ADP</text>
        <dbReference type="Rhea" id="RHEA:23776"/>
        <dbReference type="ChEBI" id="CHEBI:29991"/>
        <dbReference type="ChEBI" id="CHEBI:30616"/>
        <dbReference type="ChEBI" id="CHEBI:57535"/>
        <dbReference type="ChEBI" id="CHEBI:456216"/>
        <dbReference type="EC" id="2.7.2.4"/>
    </reaction>
</comment>
<evidence type="ECO:0000256" key="3">
    <source>
        <dbReference type="ARBA" id="ARBA00022679"/>
    </source>
</evidence>
<dbReference type="CDD" id="cd04910">
    <property type="entry name" value="ACT_AK-Ectoine_1"/>
    <property type="match status" value="1"/>
</dbReference>
<sequence length="475" mass="51931">MTHTVEKIGGTSMSRLNELRDTLLIGGREGDDLYGRVFVVSAFGGITDLLLEHKKSGKPGVYGQFANSDTGHGWHDALTEVSKAMIEAHEAVLDHPGDVEQATDFVRNRIEGARNCLIDLQRLCSYGHFQLSEHMLQIRELLSGLGEAHSAYVTVLMLQRAGVNARNVDLSGWRDDGHYTLEERITKAMEGVDPAAEMPIVTGYAQCTEGLMREFDRGYSEVTFSKLAALTSAREAIIHKEFHLSSADPKLVGAENVRKLGRTNYDVADQLSNMGMEAIHPKAAKTLRQAQVPLRVTNAFEPGDPGTLIDDQPAETPAVEIVTGLDIVALEVFEQDMVGVKGYDAAILDVLTRHEVRIVSKVSNANTITHYLDSSLKTMRRVEDDLAKLYPQAKISSRTLSMASVIGRDLSSLCVLTRGLQAIAEAGYESIGATQGPRNVDVQFILERNDLEPVIAALHGAFVTPQAKEKLKQAA</sequence>
<dbReference type="Pfam" id="PF00696">
    <property type="entry name" value="AA_kinase"/>
    <property type="match status" value="1"/>
</dbReference>
<dbReference type="SUPFAM" id="SSF55021">
    <property type="entry name" value="ACT-like"/>
    <property type="match status" value="1"/>
</dbReference>
<dbReference type="InterPro" id="IPR045865">
    <property type="entry name" value="ACT-like_dom_sf"/>
</dbReference>
<dbReference type="PANTHER" id="PTHR21499">
    <property type="entry name" value="ASPARTATE KINASE"/>
    <property type="match status" value="1"/>
</dbReference>
<name>A0A1I6T331_9RHOB</name>
<dbReference type="AlphaFoldDB" id="A0A1I6T331"/>
<dbReference type="GO" id="GO:0005524">
    <property type="term" value="F:ATP binding"/>
    <property type="evidence" value="ECO:0007669"/>
    <property type="project" value="UniProtKB-KW"/>
</dbReference>
<organism evidence="9 10">
    <name type="scientific">Alloyangia pacifica</name>
    <dbReference type="NCBI Taxonomy" id="311180"/>
    <lineage>
        <taxon>Bacteria</taxon>
        <taxon>Pseudomonadati</taxon>
        <taxon>Pseudomonadota</taxon>
        <taxon>Alphaproteobacteria</taxon>
        <taxon>Rhodobacterales</taxon>
        <taxon>Roseobacteraceae</taxon>
        <taxon>Alloyangia</taxon>
    </lineage>
</organism>
<proteinExistence type="inferred from homology"/>
<evidence type="ECO:0000313" key="9">
    <source>
        <dbReference type="EMBL" id="SFS83460.1"/>
    </source>
</evidence>
<evidence type="ECO:0000259" key="8">
    <source>
        <dbReference type="Pfam" id="PF00696"/>
    </source>
</evidence>
<dbReference type="Gene3D" id="3.30.2130.10">
    <property type="entry name" value="VC0802-like"/>
    <property type="match status" value="1"/>
</dbReference>
<evidence type="ECO:0000313" key="10">
    <source>
        <dbReference type="Proteomes" id="UP000199392"/>
    </source>
</evidence>
<dbReference type="InterPro" id="IPR041748">
    <property type="entry name" value="AK-Ectoine"/>
</dbReference>
<dbReference type="NCBIfam" id="NF006614">
    <property type="entry name" value="PRK09181.1"/>
    <property type="match status" value="1"/>
</dbReference>
<protein>
    <recommendedName>
        <fullName evidence="2">aspartate kinase</fullName>
        <ecNumber evidence="2">2.7.2.4</ecNumber>
    </recommendedName>
</protein>
<dbReference type="OrthoDB" id="9799110at2"/>
<gene>
    <name evidence="9" type="ORF">SAMN04488050_105243</name>
</gene>
<keyword evidence="6" id="KW-0067">ATP-binding</keyword>
<keyword evidence="3" id="KW-0808">Transferase</keyword>
<dbReference type="PANTHER" id="PTHR21499:SF3">
    <property type="entry name" value="ASPARTOKINASE"/>
    <property type="match status" value="1"/>
</dbReference>
<evidence type="ECO:0000256" key="2">
    <source>
        <dbReference type="ARBA" id="ARBA00013059"/>
    </source>
</evidence>
<dbReference type="GO" id="GO:0009089">
    <property type="term" value="P:lysine biosynthetic process via diaminopimelate"/>
    <property type="evidence" value="ECO:0007669"/>
    <property type="project" value="TreeGrafter"/>
</dbReference>
<accession>A0A1I6T331</accession>
<feature type="domain" description="Aspartate/glutamate/uridylate kinase" evidence="8">
    <location>
        <begin position="4"/>
        <end position="298"/>
    </location>
</feature>
<dbReference type="Proteomes" id="UP000199392">
    <property type="component" value="Unassembled WGS sequence"/>
</dbReference>
<keyword evidence="10" id="KW-1185">Reference proteome</keyword>
<dbReference type="Gene3D" id="3.40.1160.10">
    <property type="entry name" value="Acetylglutamate kinase-like"/>
    <property type="match status" value="1"/>
</dbReference>
<reference evidence="10" key="1">
    <citation type="submission" date="2016-10" db="EMBL/GenBank/DDBJ databases">
        <authorList>
            <person name="Varghese N."/>
            <person name="Submissions S."/>
        </authorList>
    </citation>
    <scope>NUCLEOTIDE SEQUENCE [LARGE SCALE GENOMIC DNA]</scope>
    <source>
        <strain evidence="10">DSM 26894</strain>
    </source>
</reference>
<evidence type="ECO:0000256" key="7">
    <source>
        <dbReference type="ARBA" id="ARBA00047872"/>
    </source>
</evidence>
<evidence type="ECO:0000256" key="1">
    <source>
        <dbReference type="ARBA" id="ARBA00010122"/>
    </source>
</evidence>
<dbReference type="GO" id="GO:0005829">
    <property type="term" value="C:cytosol"/>
    <property type="evidence" value="ECO:0007669"/>
    <property type="project" value="TreeGrafter"/>
</dbReference>
<dbReference type="EMBL" id="FOZW01000005">
    <property type="protein sequence ID" value="SFS83460.1"/>
    <property type="molecule type" value="Genomic_DNA"/>
</dbReference>
<dbReference type="SUPFAM" id="SSF53633">
    <property type="entry name" value="Carbamate kinase-like"/>
    <property type="match status" value="1"/>
</dbReference>
<comment type="similarity">
    <text evidence="1">Belongs to the aspartokinase family.</text>
</comment>